<reference evidence="4" key="1">
    <citation type="journal article" date="2019" name="Int. J. Syst. Evol. Microbiol.">
        <title>The Global Catalogue of Microorganisms (GCM) 10K type strain sequencing project: providing services to taxonomists for standard genome sequencing and annotation.</title>
        <authorList>
            <consortium name="The Broad Institute Genomics Platform"/>
            <consortium name="The Broad Institute Genome Sequencing Center for Infectious Disease"/>
            <person name="Wu L."/>
            <person name="Ma J."/>
        </authorList>
    </citation>
    <scope>NUCLEOTIDE SEQUENCE [LARGE SCALE GENOMIC DNA]</scope>
    <source>
        <strain evidence="4">CCUG 59778</strain>
    </source>
</reference>
<dbReference type="Proteomes" id="UP001596157">
    <property type="component" value="Unassembled WGS sequence"/>
</dbReference>
<keyword evidence="4" id="KW-1185">Reference proteome</keyword>
<keyword evidence="2" id="KW-0479">Metal-binding</keyword>
<dbReference type="Gene3D" id="1.10.630.10">
    <property type="entry name" value="Cytochrome P450"/>
    <property type="match status" value="1"/>
</dbReference>
<protein>
    <submittedName>
        <fullName evidence="3">Cytochrome P450</fullName>
    </submittedName>
</protein>
<evidence type="ECO:0000256" key="1">
    <source>
        <dbReference type="ARBA" id="ARBA00010617"/>
    </source>
</evidence>
<proteinExistence type="inferred from homology"/>
<comment type="caution">
    <text evidence="3">The sequence shown here is derived from an EMBL/GenBank/DDBJ whole genome shotgun (WGS) entry which is preliminary data.</text>
</comment>
<dbReference type="PROSITE" id="PS00086">
    <property type="entry name" value="CYTOCHROME_P450"/>
    <property type="match status" value="1"/>
</dbReference>
<evidence type="ECO:0000256" key="2">
    <source>
        <dbReference type="RuleBase" id="RU000461"/>
    </source>
</evidence>
<accession>A0ABW0EDH1</accession>
<evidence type="ECO:0000313" key="3">
    <source>
        <dbReference type="EMBL" id="MFC5285443.1"/>
    </source>
</evidence>
<dbReference type="InterPro" id="IPR036396">
    <property type="entry name" value="Cyt_P450_sf"/>
</dbReference>
<comment type="similarity">
    <text evidence="1 2">Belongs to the cytochrome P450 family.</text>
</comment>
<organism evidence="3 4">
    <name type="scientific">Actinokineospora guangxiensis</name>
    <dbReference type="NCBI Taxonomy" id="1490288"/>
    <lineage>
        <taxon>Bacteria</taxon>
        <taxon>Bacillati</taxon>
        <taxon>Actinomycetota</taxon>
        <taxon>Actinomycetes</taxon>
        <taxon>Pseudonocardiales</taxon>
        <taxon>Pseudonocardiaceae</taxon>
        <taxon>Actinokineospora</taxon>
    </lineage>
</organism>
<keyword evidence="2" id="KW-0503">Monooxygenase</keyword>
<dbReference type="Pfam" id="PF00067">
    <property type="entry name" value="p450"/>
    <property type="match status" value="1"/>
</dbReference>
<dbReference type="InterPro" id="IPR001128">
    <property type="entry name" value="Cyt_P450"/>
</dbReference>
<dbReference type="InterPro" id="IPR002397">
    <property type="entry name" value="Cyt_P450_B"/>
</dbReference>
<dbReference type="SUPFAM" id="SSF48264">
    <property type="entry name" value="Cytochrome P450"/>
    <property type="match status" value="1"/>
</dbReference>
<dbReference type="CDD" id="cd20625">
    <property type="entry name" value="CYP164-like"/>
    <property type="match status" value="1"/>
</dbReference>
<keyword evidence="2" id="KW-0560">Oxidoreductase</keyword>
<dbReference type="RefSeq" id="WP_378242382.1">
    <property type="nucleotide sequence ID" value="NZ_JBHSKF010000001.1"/>
</dbReference>
<gene>
    <name evidence="3" type="ORF">ACFPM7_00105</name>
</gene>
<evidence type="ECO:0000313" key="4">
    <source>
        <dbReference type="Proteomes" id="UP001596157"/>
    </source>
</evidence>
<keyword evidence="2" id="KW-0349">Heme</keyword>
<dbReference type="PANTHER" id="PTHR46696">
    <property type="entry name" value="P450, PUTATIVE (EUROFUNG)-RELATED"/>
    <property type="match status" value="1"/>
</dbReference>
<keyword evidence="2" id="KW-0408">Iron</keyword>
<name>A0ABW0EDH1_9PSEU</name>
<dbReference type="InterPro" id="IPR017972">
    <property type="entry name" value="Cyt_P450_CS"/>
</dbReference>
<dbReference type="PANTHER" id="PTHR46696:SF1">
    <property type="entry name" value="CYTOCHROME P450 YJIB-RELATED"/>
    <property type="match status" value="1"/>
</dbReference>
<sequence>MSFDPADPAVLADPYPVFAALRAEADVHVSEPLGQAVAVSHAACSAVLRHRGLGRLWTDARPVEAFAAFNLLHRNSLLENEPPTHTRLRRLISAAFGRGHTERLRPWVDSLAETMVEDLAAAIAEDGSADLLAHLAAPLPIQVIGELLGVPGSDRGLLQPWSNAIVKMYEYGLPAEQAAEAERAAGEFVAYLRELAAHRRGTPGEDLVSDLVAVRDDGDRLSDDELVATAVLLLMAGHEATVNVIGNGVHALLAHRAEWNRLTPELLPTAVEELIRFDAPLQLFERTATEPVQIAGHRIEPGEKIAALLGAAARDPLVFPDPDRLDIGRSPNAHLGFGAGIHYCVGAPLARVEIAAALRALRSRLPELAAAEAPVRRPQFVIRGWAALPVTV</sequence>
<dbReference type="PRINTS" id="PR00359">
    <property type="entry name" value="BP450"/>
</dbReference>
<dbReference type="EMBL" id="JBHSKF010000001">
    <property type="protein sequence ID" value="MFC5285443.1"/>
    <property type="molecule type" value="Genomic_DNA"/>
</dbReference>